<evidence type="ECO:0000313" key="2">
    <source>
        <dbReference type="EMBL" id="KAH9413594.1"/>
    </source>
</evidence>
<evidence type="ECO:0008006" key="4">
    <source>
        <dbReference type="Google" id="ProtNLM"/>
    </source>
</evidence>
<sequence length="79" mass="9376">MDEMNAIRSIGDFSVVSNIFQFALLFWLFQQIFKSGCLESQQITWPITINDNDHHQQRQQNHNRLWSIINLYDICQSST</sequence>
<accession>A0ABQ8ITF6</accession>
<proteinExistence type="predicted"/>
<dbReference type="EMBL" id="NJHN03000120">
    <property type="protein sequence ID" value="KAH9413594.1"/>
    <property type="molecule type" value="Genomic_DNA"/>
</dbReference>
<reference evidence="2 3" key="1">
    <citation type="journal article" date="2018" name="J. Allergy Clin. Immunol.">
        <title>High-quality assembly of Dermatophagoides pteronyssinus genome and transcriptome reveals a wide range of novel allergens.</title>
        <authorList>
            <person name="Liu X.Y."/>
            <person name="Yang K.Y."/>
            <person name="Wang M.Q."/>
            <person name="Kwok J.S."/>
            <person name="Zeng X."/>
            <person name="Yang Z."/>
            <person name="Xiao X.J."/>
            <person name="Lau C.P."/>
            <person name="Li Y."/>
            <person name="Huang Z.M."/>
            <person name="Ba J.G."/>
            <person name="Yim A.K."/>
            <person name="Ouyang C.Y."/>
            <person name="Ngai S.M."/>
            <person name="Chan T.F."/>
            <person name="Leung E.L."/>
            <person name="Liu L."/>
            <person name="Liu Z.G."/>
            <person name="Tsui S.K."/>
        </authorList>
    </citation>
    <scope>NUCLEOTIDE SEQUENCE [LARGE SCALE GENOMIC DNA]</scope>
    <source>
        <strain evidence="2">Derp</strain>
    </source>
</reference>
<feature type="transmembrane region" description="Helical" evidence="1">
    <location>
        <begin position="6"/>
        <end position="29"/>
    </location>
</feature>
<evidence type="ECO:0000313" key="3">
    <source>
        <dbReference type="Proteomes" id="UP000887458"/>
    </source>
</evidence>
<keyword evidence="1" id="KW-0472">Membrane</keyword>
<keyword evidence="3" id="KW-1185">Reference proteome</keyword>
<gene>
    <name evidence="2" type="ORF">DERP_009295</name>
</gene>
<keyword evidence="1" id="KW-0812">Transmembrane</keyword>
<comment type="caution">
    <text evidence="2">The sequence shown here is derived from an EMBL/GenBank/DDBJ whole genome shotgun (WGS) entry which is preliminary data.</text>
</comment>
<protein>
    <recommendedName>
        <fullName evidence="4">Transmembrane protein</fullName>
    </recommendedName>
</protein>
<dbReference type="Proteomes" id="UP000887458">
    <property type="component" value="Unassembled WGS sequence"/>
</dbReference>
<evidence type="ECO:0000256" key="1">
    <source>
        <dbReference type="SAM" id="Phobius"/>
    </source>
</evidence>
<organism evidence="2 3">
    <name type="scientific">Dermatophagoides pteronyssinus</name>
    <name type="common">European house dust mite</name>
    <dbReference type="NCBI Taxonomy" id="6956"/>
    <lineage>
        <taxon>Eukaryota</taxon>
        <taxon>Metazoa</taxon>
        <taxon>Ecdysozoa</taxon>
        <taxon>Arthropoda</taxon>
        <taxon>Chelicerata</taxon>
        <taxon>Arachnida</taxon>
        <taxon>Acari</taxon>
        <taxon>Acariformes</taxon>
        <taxon>Sarcoptiformes</taxon>
        <taxon>Astigmata</taxon>
        <taxon>Psoroptidia</taxon>
        <taxon>Analgoidea</taxon>
        <taxon>Pyroglyphidae</taxon>
        <taxon>Dermatophagoidinae</taxon>
        <taxon>Dermatophagoides</taxon>
    </lineage>
</organism>
<name>A0ABQ8ITF6_DERPT</name>
<reference evidence="2 3" key="2">
    <citation type="journal article" date="2022" name="Mol. Biol. Evol.">
        <title>Comparative Genomics Reveals Insights into the Divergent Evolution of Astigmatic Mites and Household Pest Adaptations.</title>
        <authorList>
            <person name="Xiong Q."/>
            <person name="Wan A.T."/>
            <person name="Liu X."/>
            <person name="Fung C.S."/>
            <person name="Xiao X."/>
            <person name="Malainual N."/>
            <person name="Hou J."/>
            <person name="Wang L."/>
            <person name="Wang M."/>
            <person name="Yang K.Y."/>
            <person name="Cui Y."/>
            <person name="Leung E.L."/>
            <person name="Nong W."/>
            <person name="Shin S.K."/>
            <person name="Au S.W."/>
            <person name="Jeong K.Y."/>
            <person name="Chew F.T."/>
            <person name="Hui J.H."/>
            <person name="Leung T.F."/>
            <person name="Tungtrongchitr A."/>
            <person name="Zhong N."/>
            <person name="Liu Z."/>
            <person name="Tsui S.K."/>
        </authorList>
    </citation>
    <scope>NUCLEOTIDE SEQUENCE [LARGE SCALE GENOMIC DNA]</scope>
    <source>
        <strain evidence="2">Derp</strain>
    </source>
</reference>
<keyword evidence="1" id="KW-1133">Transmembrane helix</keyword>